<dbReference type="PANTHER" id="PTHR38779:SF2">
    <property type="entry name" value="TYPE II SECRETION SYSTEM PROTEIN I-RELATED"/>
    <property type="match status" value="1"/>
</dbReference>
<dbReference type="NCBIfam" id="TIGR01707">
    <property type="entry name" value="gspI"/>
    <property type="match status" value="1"/>
</dbReference>
<name>A0A1I2FWS1_9BURK</name>
<comment type="function">
    <text evidence="9">Component of the type II secretion system required for the energy-dependent secretion of extracellular factors such as proteases and toxins from the periplasm.</text>
</comment>
<keyword evidence="8" id="KW-0472">Membrane</keyword>
<evidence type="ECO:0000256" key="1">
    <source>
        <dbReference type="ARBA" id="ARBA00004377"/>
    </source>
</evidence>
<keyword evidence="12" id="KW-1185">Reference proteome</keyword>
<dbReference type="NCBIfam" id="TIGR02532">
    <property type="entry name" value="IV_pilin_GFxxxE"/>
    <property type="match status" value="1"/>
</dbReference>
<reference evidence="12" key="1">
    <citation type="submission" date="2016-10" db="EMBL/GenBank/DDBJ databases">
        <authorList>
            <person name="Varghese N."/>
            <person name="Submissions S."/>
        </authorList>
    </citation>
    <scope>NUCLEOTIDE SEQUENCE [LARGE SCALE GENOMIC DNA]</scope>
    <source>
        <strain evidence="12">DSM 27981</strain>
    </source>
</reference>
<dbReference type="GO" id="GO:0015627">
    <property type="term" value="C:type II protein secretion system complex"/>
    <property type="evidence" value="ECO:0007669"/>
    <property type="project" value="UniProtKB-UniRule"/>
</dbReference>
<dbReference type="EMBL" id="FONX01000012">
    <property type="protein sequence ID" value="SFF08966.1"/>
    <property type="molecule type" value="Genomic_DNA"/>
</dbReference>
<protein>
    <recommendedName>
        <fullName evidence="9">Type II secretion system protein I</fullName>
        <shortName evidence="9">T2SS minor pseudopilin I</shortName>
    </recommendedName>
</protein>
<dbReference type="PANTHER" id="PTHR38779">
    <property type="entry name" value="TYPE II SECRETION SYSTEM PROTEIN I-RELATED"/>
    <property type="match status" value="1"/>
</dbReference>
<dbReference type="OrthoDB" id="5296572at2"/>
<keyword evidence="3" id="KW-1003">Cell membrane</keyword>
<dbReference type="GO" id="GO:0005886">
    <property type="term" value="C:plasma membrane"/>
    <property type="evidence" value="ECO:0007669"/>
    <property type="project" value="UniProtKB-SubCell"/>
</dbReference>
<dbReference type="SUPFAM" id="SSF54523">
    <property type="entry name" value="Pili subunits"/>
    <property type="match status" value="2"/>
</dbReference>
<dbReference type="Proteomes" id="UP000199119">
    <property type="component" value="Unassembled WGS sequence"/>
</dbReference>
<gene>
    <name evidence="11" type="ORF">SAMN04489711_11233</name>
</gene>
<dbReference type="Pfam" id="PF07963">
    <property type="entry name" value="N_methyl"/>
    <property type="match status" value="1"/>
</dbReference>
<proteinExistence type="inferred from homology"/>
<feature type="domain" description="Type II secretion system protein GspI C-terminal" evidence="10">
    <location>
        <begin position="53"/>
        <end position="126"/>
    </location>
</feature>
<dbReference type="STRING" id="1177982.SAMN04489711_11233"/>
<sequence>MLRRRPFPTARRGARNGFTLIEVMVALAIVAIALLAGMQATSALTRNAARETDVLLAHICAENELVKVRLSAQMPSIGDGRTTCEQAGRSYGVLVMVLPLPNPQFRRVDAQVFDGDNSVLRVSTIVGRY</sequence>
<comment type="similarity">
    <text evidence="2 9">Belongs to the GSP I family.</text>
</comment>
<evidence type="ECO:0000313" key="12">
    <source>
        <dbReference type="Proteomes" id="UP000199119"/>
    </source>
</evidence>
<accession>A0A1I2FWS1</accession>
<evidence type="ECO:0000256" key="8">
    <source>
        <dbReference type="ARBA" id="ARBA00023136"/>
    </source>
</evidence>
<evidence type="ECO:0000256" key="9">
    <source>
        <dbReference type="RuleBase" id="RU368030"/>
    </source>
</evidence>
<dbReference type="AlphaFoldDB" id="A0A1I2FWS1"/>
<evidence type="ECO:0000256" key="3">
    <source>
        <dbReference type="ARBA" id="ARBA00022475"/>
    </source>
</evidence>
<keyword evidence="5 9" id="KW-0997">Cell inner membrane</keyword>
<evidence type="ECO:0000256" key="6">
    <source>
        <dbReference type="ARBA" id="ARBA00022692"/>
    </source>
</evidence>
<organism evidence="11 12">
    <name type="scientific">Paracidovorax wautersii</name>
    <dbReference type="NCBI Taxonomy" id="1177982"/>
    <lineage>
        <taxon>Bacteria</taxon>
        <taxon>Pseudomonadati</taxon>
        <taxon>Pseudomonadota</taxon>
        <taxon>Betaproteobacteria</taxon>
        <taxon>Burkholderiales</taxon>
        <taxon>Comamonadaceae</taxon>
        <taxon>Paracidovorax</taxon>
    </lineage>
</organism>
<evidence type="ECO:0000256" key="2">
    <source>
        <dbReference type="ARBA" id="ARBA00008358"/>
    </source>
</evidence>
<evidence type="ECO:0000313" key="11">
    <source>
        <dbReference type="EMBL" id="SFF08966.1"/>
    </source>
</evidence>
<comment type="subcellular location">
    <subcellularLocation>
        <location evidence="1 9">Cell inner membrane</location>
        <topology evidence="1 9">Single-pass membrane protein</topology>
    </subcellularLocation>
</comment>
<evidence type="ECO:0000259" key="10">
    <source>
        <dbReference type="Pfam" id="PF02501"/>
    </source>
</evidence>
<dbReference type="RefSeq" id="WP_092940447.1">
    <property type="nucleotide sequence ID" value="NZ_FONX01000012.1"/>
</dbReference>
<dbReference type="InterPro" id="IPR045584">
    <property type="entry name" value="Pilin-like"/>
</dbReference>
<dbReference type="InterPro" id="IPR003413">
    <property type="entry name" value="T2SS_GspI_C"/>
</dbReference>
<evidence type="ECO:0000256" key="7">
    <source>
        <dbReference type="ARBA" id="ARBA00022989"/>
    </source>
</evidence>
<dbReference type="GO" id="GO:0015628">
    <property type="term" value="P:protein secretion by the type II secretion system"/>
    <property type="evidence" value="ECO:0007669"/>
    <property type="project" value="UniProtKB-UniRule"/>
</dbReference>
<keyword evidence="6" id="KW-0812">Transmembrane</keyword>
<evidence type="ECO:0000256" key="4">
    <source>
        <dbReference type="ARBA" id="ARBA00022481"/>
    </source>
</evidence>
<dbReference type="InterPro" id="IPR012902">
    <property type="entry name" value="N_methyl_site"/>
</dbReference>
<dbReference type="Pfam" id="PF02501">
    <property type="entry name" value="T2SSI"/>
    <property type="match status" value="1"/>
</dbReference>
<comment type="subunit">
    <text evidence="9">Type II secretion is composed of four main components: the outer membrane complex, the inner membrane complex, the cytoplasmic secretion ATPase and the periplasm-spanning pseudopilus.</text>
</comment>
<keyword evidence="7" id="KW-1133">Transmembrane helix</keyword>
<dbReference type="InterPro" id="IPR010052">
    <property type="entry name" value="T2SS_protein-GspI"/>
</dbReference>
<dbReference type="Gene3D" id="3.30.1300.30">
    <property type="entry name" value="GSPII I/J protein-like"/>
    <property type="match status" value="1"/>
</dbReference>
<evidence type="ECO:0000256" key="5">
    <source>
        <dbReference type="ARBA" id="ARBA00022519"/>
    </source>
</evidence>
<comment type="PTM">
    <text evidence="9">Cleaved by prepilin peptidase.</text>
</comment>
<keyword evidence="4 9" id="KW-0488">Methylation</keyword>